<comment type="caution">
    <text evidence="2">The sequence shown here is derived from an EMBL/GenBank/DDBJ whole genome shotgun (WGS) entry which is preliminary data.</text>
</comment>
<accession>A0ABD5PWB7</accession>
<evidence type="ECO:0000256" key="1">
    <source>
        <dbReference type="SAM" id="MobiDB-lite"/>
    </source>
</evidence>
<evidence type="ECO:0000313" key="2">
    <source>
        <dbReference type="EMBL" id="MFC4822708.1"/>
    </source>
</evidence>
<dbReference type="GeneID" id="73046251"/>
<sequence length="696" mass="75903">MSLSFEPTSERPGIEIRDHIEHRTYAVRTPSVVSPTPTDTRRFRFPVDEAVTITTDAVTLPTFVASYVRNTDGEMRLEVNPGTDRRLPSGAYDVELCTPMKLYLAVEGALSVTATDDRIRFEFDPETEVRVGARSHHARPAATVITTENPRDVMTALSTFGSALKTTSPERSFPTLRGHPPLVEVGEQLHVPDELDVPDTGVRVELPPDLSHAYVAAPLAFYLGAELVPSSTPRIATDRGFEYSLDGPQGFEEEVARTLRQTFLLDCVTRTEGYYPVELHERAAVEPLVELDFADLYDRPLAERVEAYLSVPFEVVADHVPSWKLTTHVEPALENVSSLPFLVDDLAVVRTPDVRQTTAQTSAATVGETTRDGDAANDGDFTRSTAESGEDLPVVEPERTDSVEQAWLGDHAPVDASKATTTAFRNRLEQETEADDVEIAVVCNDVEMDEERDIAAEVYGSRENLPFEVTVHRDLTTAQLRAVLAEETAFLHYIGHIDDDGFQCADGHLDAAELESVGAEAFVLNACRSYEQGMALVEAGSVGGVVTLSDVINSGAVRVGKTMVRLLNRGFPLRAALSIARGRSIVGNQYIVVGDGNVDIAQTESGVAVLCAIETGDGGTDEFELSVQSYVSGDGGMGGFFKPQLEDSGRYRLASGEHGPFTLTRDQLRTTLALENIPLKIDGQFTWSRSVDVDEL</sequence>
<organism evidence="2 3">
    <name type="scientific">Halorussus aquaticus</name>
    <dbReference type="NCBI Taxonomy" id="2953748"/>
    <lineage>
        <taxon>Archaea</taxon>
        <taxon>Methanobacteriati</taxon>
        <taxon>Methanobacteriota</taxon>
        <taxon>Stenosarchaea group</taxon>
        <taxon>Halobacteria</taxon>
        <taxon>Halobacteriales</taxon>
        <taxon>Haladaptataceae</taxon>
        <taxon>Halorussus</taxon>
    </lineage>
</organism>
<protein>
    <submittedName>
        <fullName evidence="2">CHAT domain-containing protein</fullName>
    </submittedName>
</protein>
<proteinExistence type="predicted"/>
<dbReference type="EMBL" id="JBHSHT010000001">
    <property type="protein sequence ID" value="MFC4822708.1"/>
    <property type="molecule type" value="Genomic_DNA"/>
</dbReference>
<reference evidence="2 3" key="1">
    <citation type="journal article" date="2019" name="Int. J. Syst. Evol. Microbiol.">
        <title>The Global Catalogue of Microorganisms (GCM) 10K type strain sequencing project: providing services to taxonomists for standard genome sequencing and annotation.</title>
        <authorList>
            <consortium name="The Broad Institute Genomics Platform"/>
            <consortium name="The Broad Institute Genome Sequencing Center for Infectious Disease"/>
            <person name="Wu L."/>
            <person name="Ma J."/>
        </authorList>
    </citation>
    <scope>NUCLEOTIDE SEQUENCE [LARGE SCALE GENOMIC DNA]</scope>
    <source>
        <strain evidence="2 3">XZYJ18</strain>
    </source>
</reference>
<dbReference type="AlphaFoldDB" id="A0ABD5PWB7"/>
<dbReference type="Proteomes" id="UP001595945">
    <property type="component" value="Unassembled WGS sequence"/>
</dbReference>
<feature type="region of interest" description="Disordered" evidence="1">
    <location>
        <begin position="358"/>
        <end position="396"/>
    </location>
</feature>
<keyword evidence="3" id="KW-1185">Reference proteome</keyword>
<gene>
    <name evidence="2" type="ORF">ACFO9K_00385</name>
</gene>
<feature type="compositionally biased region" description="Polar residues" evidence="1">
    <location>
        <begin position="358"/>
        <end position="368"/>
    </location>
</feature>
<evidence type="ECO:0000313" key="3">
    <source>
        <dbReference type="Proteomes" id="UP001595945"/>
    </source>
</evidence>
<dbReference type="RefSeq" id="WP_254267770.1">
    <property type="nucleotide sequence ID" value="NZ_CP100400.1"/>
</dbReference>
<name>A0ABD5PWB7_9EURY</name>